<protein>
    <submittedName>
        <fullName evidence="1">Uncharacterized protein</fullName>
    </submittedName>
</protein>
<comment type="caution">
    <text evidence="1">The sequence shown here is derived from an EMBL/GenBank/DDBJ whole genome shotgun (WGS) entry which is preliminary data.</text>
</comment>
<proteinExistence type="predicted"/>
<name>A0A8J2JGL8_9HEXA</name>
<keyword evidence="2" id="KW-1185">Reference proteome</keyword>
<accession>A0A8J2JGL8</accession>
<dbReference type="Proteomes" id="UP000708208">
    <property type="component" value="Unassembled WGS sequence"/>
</dbReference>
<reference evidence="1" key="1">
    <citation type="submission" date="2021-06" db="EMBL/GenBank/DDBJ databases">
        <authorList>
            <person name="Hodson N. C."/>
            <person name="Mongue J. A."/>
            <person name="Jaron S. K."/>
        </authorList>
    </citation>
    <scope>NUCLEOTIDE SEQUENCE</scope>
</reference>
<sequence length="27" mass="3248">MNYHGYIDYKSFGNKGSLIAHNFDWRL</sequence>
<dbReference type="AlphaFoldDB" id="A0A8J2JGL8"/>
<evidence type="ECO:0000313" key="2">
    <source>
        <dbReference type="Proteomes" id="UP000708208"/>
    </source>
</evidence>
<organism evidence="1 2">
    <name type="scientific">Allacma fusca</name>
    <dbReference type="NCBI Taxonomy" id="39272"/>
    <lineage>
        <taxon>Eukaryota</taxon>
        <taxon>Metazoa</taxon>
        <taxon>Ecdysozoa</taxon>
        <taxon>Arthropoda</taxon>
        <taxon>Hexapoda</taxon>
        <taxon>Collembola</taxon>
        <taxon>Symphypleona</taxon>
        <taxon>Sminthuridae</taxon>
        <taxon>Allacma</taxon>
    </lineage>
</organism>
<feature type="non-terminal residue" evidence="1">
    <location>
        <position position="1"/>
    </location>
</feature>
<gene>
    <name evidence="1" type="ORF">AFUS01_LOCUS9163</name>
</gene>
<dbReference type="EMBL" id="CAJVCH010065240">
    <property type="protein sequence ID" value="CAG7719863.1"/>
    <property type="molecule type" value="Genomic_DNA"/>
</dbReference>
<evidence type="ECO:0000313" key="1">
    <source>
        <dbReference type="EMBL" id="CAG7719863.1"/>
    </source>
</evidence>